<keyword evidence="1" id="KW-0812">Transmembrane</keyword>
<evidence type="ECO:0000313" key="3">
    <source>
        <dbReference type="Proteomes" id="UP000231019"/>
    </source>
</evidence>
<protein>
    <submittedName>
        <fullName evidence="2">Uncharacterized protein</fullName>
    </submittedName>
</protein>
<dbReference type="EMBL" id="PFFQ01000058">
    <property type="protein sequence ID" value="PIW14662.1"/>
    <property type="molecule type" value="Genomic_DNA"/>
</dbReference>
<keyword evidence="1" id="KW-0472">Membrane</keyword>
<keyword evidence="1" id="KW-1133">Transmembrane helix</keyword>
<sequence length="154" mass="18017">MMVPFNLFRFALIGIVFVWINPQLLLVEDWLERPETNLLLIAMYYFVAVSIEVHYRTILWRYMEPRRDWVVVPAPKLCCNRWVSLVEELPPIGEVFEAYCISGVGMLAFISVKNGGLELTLQSQYSGEIERYDPNSLRPTYWRSFPSTKIMEAC</sequence>
<evidence type="ECO:0000256" key="1">
    <source>
        <dbReference type="SAM" id="Phobius"/>
    </source>
</evidence>
<comment type="caution">
    <text evidence="2">The sequence shown here is derived from an EMBL/GenBank/DDBJ whole genome shotgun (WGS) entry which is preliminary data.</text>
</comment>
<dbReference type="AlphaFoldDB" id="A0A2M7FZI9"/>
<reference evidence="2 3" key="1">
    <citation type="submission" date="2017-09" db="EMBL/GenBank/DDBJ databases">
        <title>Depth-based differentiation of microbial function through sediment-hosted aquifers and enrichment of novel symbionts in the deep terrestrial subsurface.</title>
        <authorList>
            <person name="Probst A.J."/>
            <person name="Ladd B."/>
            <person name="Jarett J.K."/>
            <person name="Geller-Mcgrath D.E."/>
            <person name="Sieber C.M."/>
            <person name="Emerson J.B."/>
            <person name="Anantharaman K."/>
            <person name="Thomas B.C."/>
            <person name="Malmstrom R."/>
            <person name="Stieglmeier M."/>
            <person name="Klingl A."/>
            <person name="Woyke T."/>
            <person name="Ryan C.M."/>
            <person name="Banfield J.F."/>
        </authorList>
    </citation>
    <scope>NUCLEOTIDE SEQUENCE [LARGE SCALE GENOMIC DNA]</scope>
    <source>
        <strain evidence="2">CG17_big_fil_post_rev_8_21_14_2_50_48_46</strain>
    </source>
</reference>
<feature type="transmembrane region" description="Helical" evidence="1">
    <location>
        <begin position="7"/>
        <end position="26"/>
    </location>
</feature>
<gene>
    <name evidence="2" type="ORF">COW36_20640</name>
</gene>
<evidence type="ECO:0000313" key="2">
    <source>
        <dbReference type="EMBL" id="PIW14662.1"/>
    </source>
</evidence>
<organism evidence="2 3">
    <name type="scientific">bacterium (Candidatus Blackallbacteria) CG17_big_fil_post_rev_8_21_14_2_50_48_46</name>
    <dbReference type="NCBI Taxonomy" id="2014261"/>
    <lineage>
        <taxon>Bacteria</taxon>
        <taxon>Candidatus Blackallbacteria</taxon>
    </lineage>
</organism>
<proteinExistence type="predicted"/>
<name>A0A2M7FZI9_9BACT</name>
<feature type="transmembrane region" description="Helical" evidence="1">
    <location>
        <begin position="38"/>
        <end position="58"/>
    </location>
</feature>
<dbReference type="Proteomes" id="UP000231019">
    <property type="component" value="Unassembled WGS sequence"/>
</dbReference>
<accession>A0A2M7FZI9</accession>